<dbReference type="AlphaFoldDB" id="A0A1D2MTQ7"/>
<reference evidence="1 2" key="1">
    <citation type="journal article" date="2016" name="Genome Biol. Evol.">
        <title>Gene Family Evolution Reflects Adaptation to Soil Environmental Stressors in the Genome of the Collembolan Orchesella cincta.</title>
        <authorList>
            <person name="Faddeeva-Vakhrusheva A."/>
            <person name="Derks M.F."/>
            <person name="Anvar S.Y."/>
            <person name="Agamennone V."/>
            <person name="Suring W."/>
            <person name="Smit S."/>
            <person name="van Straalen N.M."/>
            <person name="Roelofs D."/>
        </authorList>
    </citation>
    <scope>NUCLEOTIDE SEQUENCE [LARGE SCALE GENOMIC DNA]</scope>
    <source>
        <tissue evidence="1">Mixed pool</tissue>
    </source>
</reference>
<evidence type="ECO:0000313" key="1">
    <source>
        <dbReference type="EMBL" id="ODM96457.1"/>
    </source>
</evidence>
<comment type="caution">
    <text evidence="1">The sequence shown here is derived from an EMBL/GenBank/DDBJ whole genome shotgun (WGS) entry which is preliminary data.</text>
</comment>
<dbReference type="Proteomes" id="UP000094527">
    <property type="component" value="Unassembled WGS sequence"/>
</dbReference>
<evidence type="ECO:0000313" key="2">
    <source>
        <dbReference type="Proteomes" id="UP000094527"/>
    </source>
</evidence>
<gene>
    <name evidence="1" type="ORF">Ocin01_10222</name>
</gene>
<dbReference type="InterPro" id="IPR036179">
    <property type="entry name" value="Ig-like_dom_sf"/>
</dbReference>
<name>A0A1D2MTQ7_ORCCI</name>
<accession>A0A1D2MTQ7</accession>
<sequence length="61" mass="6804">MSTSAVDGPVLNLTRINREHMGEYSCVADNGVTPHKQRAFIVEVHWHTFRSFIKLPVGVGP</sequence>
<dbReference type="InterPro" id="IPR013783">
    <property type="entry name" value="Ig-like_fold"/>
</dbReference>
<dbReference type="EMBL" id="LJIJ01000538">
    <property type="protein sequence ID" value="ODM96457.1"/>
    <property type="molecule type" value="Genomic_DNA"/>
</dbReference>
<dbReference type="OrthoDB" id="10012075at2759"/>
<protein>
    <submittedName>
        <fullName evidence="1">Lachesin</fullName>
    </submittedName>
</protein>
<dbReference type="SUPFAM" id="SSF48726">
    <property type="entry name" value="Immunoglobulin"/>
    <property type="match status" value="1"/>
</dbReference>
<organism evidence="1 2">
    <name type="scientific">Orchesella cincta</name>
    <name type="common">Springtail</name>
    <name type="synonym">Podura cincta</name>
    <dbReference type="NCBI Taxonomy" id="48709"/>
    <lineage>
        <taxon>Eukaryota</taxon>
        <taxon>Metazoa</taxon>
        <taxon>Ecdysozoa</taxon>
        <taxon>Arthropoda</taxon>
        <taxon>Hexapoda</taxon>
        <taxon>Collembola</taxon>
        <taxon>Entomobryomorpha</taxon>
        <taxon>Entomobryoidea</taxon>
        <taxon>Orchesellidae</taxon>
        <taxon>Orchesellinae</taxon>
        <taxon>Orchesella</taxon>
    </lineage>
</organism>
<dbReference type="Gene3D" id="2.60.40.10">
    <property type="entry name" value="Immunoglobulins"/>
    <property type="match status" value="1"/>
</dbReference>
<keyword evidence="2" id="KW-1185">Reference proteome</keyword>
<proteinExistence type="predicted"/>